<dbReference type="InterPro" id="IPR051619">
    <property type="entry name" value="TypeII_TA_RNase_PINc/VapC"/>
</dbReference>
<dbReference type="PANTHER" id="PTHR35901">
    <property type="entry name" value="RIBONUCLEASE VAPC3"/>
    <property type="match status" value="1"/>
</dbReference>
<dbReference type="CDD" id="cd09873">
    <property type="entry name" value="PIN_Pae0151-like"/>
    <property type="match status" value="1"/>
</dbReference>
<evidence type="ECO:0000313" key="2">
    <source>
        <dbReference type="EMBL" id="MBI2877080.1"/>
    </source>
</evidence>
<dbReference type="EMBL" id="JACPRF010000282">
    <property type="protein sequence ID" value="MBI2877080.1"/>
    <property type="molecule type" value="Genomic_DNA"/>
</dbReference>
<gene>
    <name evidence="2" type="ORF">HYY20_09390</name>
</gene>
<dbReference type="Proteomes" id="UP000769766">
    <property type="component" value="Unassembled WGS sequence"/>
</dbReference>
<protein>
    <submittedName>
        <fullName evidence="2">Type II toxin-antitoxin system VapC family toxin</fullName>
    </submittedName>
</protein>
<accession>A0A932FVU0</accession>
<dbReference type="InterPro" id="IPR029060">
    <property type="entry name" value="PIN-like_dom_sf"/>
</dbReference>
<dbReference type="SUPFAM" id="SSF88723">
    <property type="entry name" value="PIN domain-like"/>
    <property type="match status" value="1"/>
</dbReference>
<dbReference type="InterPro" id="IPR044153">
    <property type="entry name" value="PIN_Pae0151-like"/>
</dbReference>
<dbReference type="PANTHER" id="PTHR35901:SF1">
    <property type="entry name" value="EXONUCLEASE VAPC9"/>
    <property type="match status" value="1"/>
</dbReference>
<comment type="caution">
    <text evidence="2">The sequence shown here is derived from an EMBL/GenBank/DDBJ whole genome shotgun (WGS) entry which is preliminary data.</text>
</comment>
<proteinExistence type="predicted"/>
<evidence type="ECO:0000313" key="3">
    <source>
        <dbReference type="Proteomes" id="UP000769766"/>
    </source>
</evidence>
<dbReference type="Gene3D" id="3.40.50.1010">
    <property type="entry name" value="5'-nuclease"/>
    <property type="match status" value="1"/>
</dbReference>
<sequence length="123" mass="14439">MIFFDQNVRILCFTNPIVHWRALWEEWKAQQAIVIAPTLWGYEVTSVIRHRIHRGKLPPDIEEEVFTAVHQLPVKLMNPAGLHRRAWELSHHFDRPAAYDAHYLALAEMAGCPFWTADERLLD</sequence>
<dbReference type="AlphaFoldDB" id="A0A932FVU0"/>
<organism evidence="2 3">
    <name type="scientific">Tectimicrobiota bacterium</name>
    <dbReference type="NCBI Taxonomy" id="2528274"/>
    <lineage>
        <taxon>Bacteria</taxon>
        <taxon>Pseudomonadati</taxon>
        <taxon>Nitrospinota/Tectimicrobiota group</taxon>
        <taxon>Candidatus Tectimicrobiota</taxon>
    </lineage>
</organism>
<evidence type="ECO:0000256" key="1">
    <source>
        <dbReference type="ARBA" id="ARBA00022842"/>
    </source>
</evidence>
<reference evidence="2" key="1">
    <citation type="submission" date="2020-07" db="EMBL/GenBank/DDBJ databases">
        <title>Huge and variable diversity of episymbiotic CPR bacteria and DPANN archaea in groundwater ecosystems.</title>
        <authorList>
            <person name="He C.Y."/>
            <person name="Keren R."/>
            <person name="Whittaker M."/>
            <person name="Farag I.F."/>
            <person name="Doudna J."/>
            <person name="Cate J.H.D."/>
            <person name="Banfield J.F."/>
        </authorList>
    </citation>
    <scope>NUCLEOTIDE SEQUENCE</scope>
    <source>
        <strain evidence="2">NC_groundwater_672_Ag_B-0.1um_62_36</strain>
    </source>
</reference>
<name>A0A932FVU0_UNCTE</name>
<keyword evidence="1" id="KW-0460">Magnesium</keyword>